<feature type="active site" evidence="5">
    <location>
        <position position="344"/>
    </location>
</feature>
<keyword evidence="6" id="KW-0472">Membrane</keyword>
<dbReference type="GO" id="GO:0016747">
    <property type="term" value="F:acyltransferase activity, transferring groups other than amino-acyl groups"/>
    <property type="evidence" value="ECO:0007669"/>
    <property type="project" value="InterPro"/>
</dbReference>
<keyword evidence="6" id="KW-0812">Transmembrane</keyword>
<feature type="active site" evidence="5">
    <location>
        <position position="373"/>
    </location>
</feature>
<name>A0A5K1D739_9MAGN</name>
<evidence type="ECO:0000256" key="4">
    <source>
        <dbReference type="PIRNR" id="PIRNR036417"/>
    </source>
</evidence>
<accession>A0A5K1D739</accession>
<keyword evidence="2 4" id="KW-0808">Transferase</keyword>
<dbReference type="PIRSF" id="PIRSF036417">
    <property type="entry name" value="3-ktacl-CoA_syn"/>
    <property type="match status" value="1"/>
</dbReference>
<comment type="similarity">
    <text evidence="1 4">Belongs to the thiolase-like superfamily. Chalcone/stilbene synthases family.</text>
</comment>
<dbReference type="Pfam" id="PF08541">
    <property type="entry name" value="ACP_syn_III_C"/>
    <property type="match status" value="1"/>
</dbReference>
<dbReference type="AlphaFoldDB" id="A0A5K1D739"/>
<dbReference type="UniPathway" id="UPA00094"/>
<dbReference type="InterPro" id="IPR012392">
    <property type="entry name" value="3-ktacl-CoA_syn"/>
</dbReference>
<evidence type="ECO:0000259" key="7">
    <source>
        <dbReference type="Pfam" id="PF08392"/>
    </source>
</evidence>
<evidence type="ECO:0000259" key="8">
    <source>
        <dbReference type="Pfam" id="PF08541"/>
    </source>
</evidence>
<feature type="domain" description="Beta-ketoacyl-[acyl-carrier-protein] synthase III C-terminal" evidence="8">
    <location>
        <begin position="338"/>
        <end position="419"/>
    </location>
</feature>
<dbReference type="Gene3D" id="3.40.47.10">
    <property type="match status" value="1"/>
</dbReference>
<feature type="active site" evidence="5">
    <location>
        <position position="179"/>
    </location>
</feature>
<dbReference type="GO" id="GO:0006633">
    <property type="term" value="P:fatty acid biosynthetic process"/>
    <property type="evidence" value="ECO:0007669"/>
    <property type="project" value="UniProtKB-UniPathway"/>
</dbReference>
<gene>
    <name evidence="9" type="ORF">NYM_LOCUS20489</name>
</gene>
<evidence type="ECO:0000256" key="5">
    <source>
        <dbReference type="PIRSR" id="PIRSR036417-1"/>
    </source>
</evidence>
<dbReference type="CDD" id="cd00831">
    <property type="entry name" value="CHS_like"/>
    <property type="match status" value="1"/>
</dbReference>
<reference evidence="9" key="1">
    <citation type="submission" date="2019-09" db="EMBL/GenBank/DDBJ databases">
        <authorList>
            <person name="Zhang L."/>
        </authorList>
    </citation>
    <scope>NUCLEOTIDE SEQUENCE</scope>
</reference>
<dbReference type="SUPFAM" id="SSF53901">
    <property type="entry name" value="Thiolase-like"/>
    <property type="match status" value="1"/>
</dbReference>
<evidence type="ECO:0000256" key="2">
    <source>
        <dbReference type="ARBA" id="ARBA00022679"/>
    </source>
</evidence>
<feature type="active site" evidence="5">
    <location>
        <position position="377"/>
    </location>
</feature>
<dbReference type="EMBL" id="LR721783">
    <property type="protein sequence ID" value="VVW34741.1"/>
    <property type="molecule type" value="Genomic_DNA"/>
</dbReference>
<dbReference type="InterPro" id="IPR013601">
    <property type="entry name" value="FAE1_typ3_polyketide_synth"/>
</dbReference>
<dbReference type="Gramene" id="NC5G0263290.1">
    <property type="protein sequence ID" value="NC5G0263290.1:cds"/>
    <property type="gene ID" value="NC5G0263290"/>
</dbReference>
<dbReference type="PANTHER" id="PTHR31561">
    <property type="entry name" value="3-KETOACYL-COA SYNTHASE"/>
    <property type="match status" value="1"/>
</dbReference>
<feature type="active site" evidence="5">
    <location>
        <position position="340"/>
    </location>
</feature>
<dbReference type="InterPro" id="IPR013747">
    <property type="entry name" value="ACP_syn_III_C"/>
</dbReference>
<protein>
    <recommendedName>
        <fullName evidence="4">3-ketoacyl-CoA synthase</fullName>
        <ecNumber evidence="4">2.3.1.-</ecNumber>
    </recommendedName>
</protein>
<evidence type="ECO:0000313" key="9">
    <source>
        <dbReference type="EMBL" id="VVW34741.1"/>
    </source>
</evidence>
<dbReference type="GO" id="GO:0016020">
    <property type="term" value="C:membrane"/>
    <property type="evidence" value="ECO:0007669"/>
    <property type="project" value="InterPro"/>
</dbReference>
<sequence length="463" mass="52407">MEELHAAFSLNPTSLLLLLVILFQLCVMILKMYRKRVNQQCYLLDYVCYKPTDDRKLSTELCGEIIQRNKNLGIEDFKFLLKVIVGSGLGEETYGPMDIVQGKDLDMTMLNSGLEEMDAAFNQTLDDLFKRTNVQPADVDILVVNVSMLCTQPSLAARIMKRYKMREDLKVFNLSGMGCSASLISIDLVRNLFKNHDEKLALVVTSECIGPNWYSGSERSMLVANTLFRSGCCSMLLTNRKSYRARSKLRLKVLVRTHRGSSDEAYGCAIQQEDAKGLTGFYLGKWLPKAATEAFVYNLRDLAPRILPVMELARYVLKSYLNKKTDSTQASVDFRVAVDHFCIHPGGSAVINAVGKSLGLSQHDLEPSRMTLHRFGNTSASSLWYVLTYMEAKKRLKTGDTILQISFGSGFKCNSAFWEVVRDLEEKDVWEDCIDKYPPETLVNPFLDRYGWIKELTSMPPQC</sequence>
<feature type="transmembrane region" description="Helical" evidence="6">
    <location>
        <begin position="12"/>
        <end position="30"/>
    </location>
</feature>
<keyword evidence="6" id="KW-1133">Transmembrane helix</keyword>
<feature type="domain" description="FAE" evidence="7">
    <location>
        <begin position="35"/>
        <end position="324"/>
    </location>
</feature>
<organism evidence="9">
    <name type="scientific">Nymphaea colorata</name>
    <name type="common">pocket water lily</name>
    <dbReference type="NCBI Taxonomy" id="210225"/>
    <lineage>
        <taxon>Eukaryota</taxon>
        <taxon>Viridiplantae</taxon>
        <taxon>Streptophyta</taxon>
        <taxon>Embryophyta</taxon>
        <taxon>Tracheophyta</taxon>
        <taxon>Spermatophyta</taxon>
        <taxon>Magnoliopsida</taxon>
        <taxon>Nymphaeales</taxon>
        <taxon>Nymphaeaceae</taxon>
        <taxon>Nymphaea</taxon>
    </lineage>
</organism>
<dbReference type="Pfam" id="PF08392">
    <property type="entry name" value="FAE1_CUT1_RppA"/>
    <property type="match status" value="1"/>
</dbReference>
<evidence type="ECO:0000256" key="6">
    <source>
        <dbReference type="SAM" id="Phobius"/>
    </source>
</evidence>
<dbReference type="InterPro" id="IPR016039">
    <property type="entry name" value="Thiolase-like"/>
</dbReference>
<comment type="pathway">
    <text evidence="4">Lipid metabolism; fatty acid biosynthesis.</text>
</comment>
<feature type="active site" evidence="5">
    <location>
        <position position="258"/>
    </location>
</feature>
<proteinExistence type="inferred from homology"/>
<evidence type="ECO:0000256" key="1">
    <source>
        <dbReference type="ARBA" id="ARBA00005531"/>
    </source>
</evidence>
<dbReference type="EC" id="2.3.1.-" evidence="4"/>
<evidence type="ECO:0000256" key="3">
    <source>
        <dbReference type="ARBA" id="ARBA00023315"/>
    </source>
</evidence>
<keyword evidence="3 4" id="KW-0012">Acyltransferase</keyword>